<gene>
    <name evidence="4" type="ORF">SE18_14290</name>
</gene>
<dbReference type="RefSeq" id="WP_054535137.1">
    <property type="nucleotide sequence ID" value="NZ_LGKP01000022.1"/>
</dbReference>
<comment type="caution">
    <text evidence="4">The sequence shown here is derived from an EMBL/GenBank/DDBJ whole genome shotgun (WGS) entry which is preliminary data.</text>
</comment>
<dbReference type="InterPro" id="IPR037238">
    <property type="entry name" value="YbiA-like_sf"/>
</dbReference>
<dbReference type="OrthoDB" id="67297at2"/>
<reference evidence="4 5" key="1">
    <citation type="submission" date="2015-07" db="EMBL/GenBank/DDBJ databases">
        <title>Whole genome sequence of Herpetosiphon geysericola DSM 7119.</title>
        <authorList>
            <person name="Hemp J."/>
            <person name="Ward L.M."/>
            <person name="Pace L.A."/>
            <person name="Fischer W.W."/>
        </authorList>
    </citation>
    <scope>NUCLEOTIDE SEQUENCE [LARGE SCALE GENOMIC DNA]</scope>
    <source>
        <strain evidence="4 5">DSM 7119</strain>
    </source>
</reference>
<dbReference type="Proteomes" id="UP000050277">
    <property type="component" value="Unassembled WGS sequence"/>
</dbReference>
<dbReference type="InterPro" id="IPR012816">
    <property type="entry name" value="NADAR"/>
</dbReference>
<dbReference type="CDD" id="cd15457">
    <property type="entry name" value="NADAR"/>
    <property type="match status" value="1"/>
</dbReference>
<evidence type="ECO:0000313" key="5">
    <source>
        <dbReference type="Proteomes" id="UP000050277"/>
    </source>
</evidence>
<evidence type="ECO:0000256" key="1">
    <source>
        <dbReference type="ARBA" id="ARBA00000022"/>
    </source>
</evidence>
<comment type="catalytic activity">
    <reaction evidence="2">
        <text>2,5-diamino-6-hydroxy-4-(5-phosphoribosylamino)-pyrimidine + H2O = 2,5,6-triamino-4-hydroxypyrimidine + D-ribose 5-phosphate</text>
        <dbReference type="Rhea" id="RHEA:23436"/>
        <dbReference type="ChEBI" id="CHEBI:15377"/>
        <dbReference type="ChEBI" id="CHEBI:58614"/>
        <dbReference type="ChEBI" id="CHEBI:78346"/>
        <dbReference type="ChEBI" id="CHEBI:137796"/>
    </reaction>
</comment>
<feature type="domain" description="NADAR" evidence="3">
    <location>
        <begin position="5"/>
        <end position="143"/>
    </location>
</feature>
<dbReference type="PATRIC" id="fig|70996.4.peg.3491"/>
<keyword evidence="5" id="KW-1185">Reference proteome</keyword>
<dbReference type="NCBIfam" id="TIGR02464">
    <property type="entry name" value="ribofla_fusion"/>
    <property type="match status" value="1"/>
</dbReference>
<comment type="catalytic activity">
    <reaction evidence="1">
        <text>5-amino-6-(5-phospho-D-ribosylamino)uracil + H2O = 5,6-diaminouracil + D-ribose 5-phosphate</text>
        <dbReference type="Rhea" id="RHEA:55020"/>
        <dbReference type="ChEBI" id="CHEBI:15377"/>
        <dbReference type="ChEBI" id="CHEBI:46252"/>
        <dbReference type="ChEBI" id="CHEBI:58453"/>
        <dbReference type="ChEBI" id="CHEBI:78346"/>
    </reaction>
</comment>
<dbReference type="Pfam" id="PF08719">
    <property type="entry name" value="NADAR"/>
    <property type="match status" value="1"/>
</dbReference>
<dbReference type="Gene3D" id="1.10.357.40">
    <property type="entry name" value="YbiA-like"/>
    <property type="match status" value="1"/>
</dbReference>
<organism evidence="4 5">
    <name type="scientific">Herpetosiphon geysericola</name>
    <dbReference type="NCBI Taxonomy" id="70996"/>
    <lineage>
        <taxon>Bacteria</taxon>
        <taxon>Bacillati</taxon>
        <taxon>Chloroflexota</taxon>
        <taxon>Chloroflexia</taxon>
        <taxon>Herpetosiphonales</taxon>
        <taxon>Herpetosiphonaceae</taxon>
        <taxon>Herpetosiphon</taxon>
    </lineage>
</organism>
<dbReference type="STRING" id="70996.SE18_14290"/>
<evidence type="ECO:0000256" key="2">
    <source>
        <dbReference type="ARBA" id="ARBA00000751"/>
    </source>
</evidence>
<name>A0A0N8GRB7_9CHLR</name>
<dbReference type="AlphaFoldDB" id="A0A0N8GRB7"/>
<evidence type="ECO:0000313" key="4">
    <source>
        <dbReference type="EMBL" id="KPL86050.1"/>
    </source>
</evidence>
<protein>
    <submittedName>
        <fullName evidence="4">Swarming motility protein ybiA</fullName>
    </submittedName>
</protein>
<proteinExistence type="predicted"/>
<evidence type="ECO:0000259" key="3">
    <source>
        <dbReference type="Pfam" id="PF08719"/>
    </source>
</evidence>
<dbReference type="EMBL" id="LGKP01000022">
    <property type="protein sequence ID" value="KPL86050.1"/>
    <property type="molecule type" value="Genomic_DNA"/>
</dbReference>
<dbReference type="SUPFAM" id="SSF143990">
    <property type="entry name" value="YbiA-like"/>
    <property type="match status" value="1"/>
</dbReference>
<sequence>MTISFYAVSAEFGCFSNFSVHDFKLDGHYWPTSEHYFQAQKFAGTDYATTIRLAKSPAIAARLGRSRKQPLRRDWEAIKDDVMRQALLAKFRSHADIRAILLATGDQPIVENAPGDYYWGCGADGSGKNMLGQLLVEIRQSLRDEERE</sequence>
<accession>A0A0N8GRB7</accession>